<dbReference type="Pfam" id="PF00583">
    <property type="entry name" value="Acetyltransf_1"/>
    <property type="match status" value="1"/>
</dbReference>
<keyword evidence="1 4" id="KW-0808">Transferase</keyword>
<gene>
    <name evidence="4" type="ORF">AQPW35_36980</name>
</gene>
<dbReference type="CDD" id="cd04301">
    <property type="entry name" value="NAT_SF"/>
    <property type="match status" value="1"/>
</dbReference>
<dbReference type="EMBL" id="BJCL01000010">
    <property type="protein sequence ID" value="GCL64617.1"/>
    <property type="molecule type" value="Genomic_DNA"/>
</dbReference>
<sequence length="151" mass="16223">MPVTLESPDQPAVITLIAELDAYQDTLYPPEARYALDLTALKQPNVAFAVARDAAGQAVGCAAVVVDGSRGELKRMYLQPAARGQGLAQQMMQVLETAAAGMGCRQLCLETGPYQTEALAFYARAGFVRRGPFGSYPDHPLSVFMEKRLAA</sequence>
<evidence type="ECO:0000259" key="3">
    <source>
        <dbReference type="PROSITE" id="PS51186"/>
    </source>
</evidence>
<accession>A0A480AWZ9</accession>
<dbReference type="OrthoDB" id="9803233at2"/>
<dbReference type="GO" id="GO:0016747">
    <property type="term" value="F:acyltransferase activity, transferring groups other than amino-acyl groups"/>
    <property type="evidence" value="ECO:0007669"/>
    <property type="project" value="InterPro"/>
</dbReference>
<evidence type="ECO:0000313" key="5">
    <source>
        <dbReference type="Proteomes" id="UP000301751"/>
    </source>
</evidence>
<organism evidence="4 5">
    <name type="scientific">Pseudaquabacterium pictum</name>
    <dbReference type="NCBI Taxonomy" id="2315236"/>
    <lineage>
        <taxon>Bacteria</taxon>
        <taxon>Pseudomonadati</taxon>
        <taxon>Pseudomonadota</taxon>
        <taxon>Betaproteobacteria</taxon>
        <taxon>Burkholderiales</taxon>
        <taxon>Sphaerotilaceae</taxon>
        <taxon>Pseudaquabacterium</taxon>
    </lineage>
</organism>
<keyword evidence="2" id="KW-0012">Acyltransferase</keyword>
<evidence type="ECO:0000256" key="2">
    <source>
        <dbReference type="ARBA" id="ARBA00023315"/>
    </source>
</evidence>
<dbReference type="RefSeq" id="WP_137734342.1">
    <property type="nucleotide sequence ID" value="NZ_BJCL01000010.1"/>
</dbReference>
<protein>
    <submittedName>
        <fullName evidence="4">N-acetyltransferase</fullName>
    </submittedName>
</protein>
<dbReference type="PANTHER" id="PTHR43877">
    <property type="entry name" value="AMINOALKYLPHOSPHONATE N-ACETYLTRANSFERASE-RELATED-RELATED"/>
    <property type="match status" value="1"/>
</dbReference>
<dbReference type="Proteomes" id="UP000301751">
    <property type="component" value="Unassembled WGS sequence"/>
</dbReference>
<evidence type="ECO:0000313" key="4">
    <source>
        <dbReference type="EMBL" id="GCL64617.1"/>
    </source>
</evidence>
<evidence type="ECO:0000256" key="1">
    <source>
        <dbReference type="ARBA" id="ARBA00022679"/>
    </source>
</evidence>
<feature type="domain" description="N-acetyltransferase" evidence="3">
    <location>
        <begin position="1"/>
        <end position="150"/>
    </location>
</feature>
<dbReference type="AlphaFoldDB" id="A0A480AWZ9"/>
<comment type="caution">
    <text evidence="4">The sequence shown here is derived from an EMBL/GenBank/DDBJ whole genome shotgun (WGS) entry which is preliminary data.</text>
</comment>
<dbReference type="PROSITE" id="PS51186">
    <property type="entry name" value="GNAT"/>
    <property type="match status" value="1"/>
</dbReference>
<proteinExistence type="predicted"/>
<dbReference type="InterPro" id="IPR000182">
    <property type="entry name" value="GNAT_dom"/>
</dbReference>
<keyword evidence="5" id="KW-1185">Reference proteome</keyword>
<dbReference type="SUPFAM" id="SSF55729">
    <property type="entry name" value="Acyl-CoA N-acyltransferases (Nat)"/>
    <property type="match status" value="1"/>
</dbReference>
<dbReference type="InterPro" id="IPR016181">
    <property type="entry name" value="Acyl_CoA_acyltransferase"/>
</dbReference>
<dbReference type="PANTHER" id="PTHR43877:SF2">
    <property type="entry name" value="AMINOALKYLPHOSPHONATE N-ACETYLTRANSFERASE-RELATED"/>
    <property type="match status" value="1"/>
</dbReference>
<dbReference type="InterPro" id="IPR050832">
    <property type="entry name" value="Bact_Acetyltransf"/>
</dbReference>
<dbReference type="Gene3D" id="3.40.630.30">
    <property type="match status" value="1"/>
</dbReference>
<name>A0A480AWZ9_9BURK</name>
<reference evidence="5" key="1">
    <citation type="submission" date="2019-03" db="EMBL/GenBank/DDBJ databases">
        <title>Aquabacterium pictum sp.nov., the first bacteriochlorophyll a-containing freshwater bacterium in the genus Aquabacterium of the class Betaproteobacteria.</title>
        <authorList>
            <person name="Hirose S."/>
            <person name="Tank M."/>
            <person name="Hara E."/>
            <person name="Tamaki H."/>
            <person name="Takaichi S."/>
            <person name="Haruta S."/>
            <person name="Hanada S."/>
        </authorList>
    </citation>
    <scope>NUCLEOTIDE SEQUENCE [LARGE SCALE GENOMIC DNA]</scope>
    <source>
        <strain evidence="5">W35</strain>
    </source>
</reference>